<comment type="caution">
    <text evidence="2">The sequence shown here is derived from an EMBL/GenBank/DDBJ whole genome shotgun (WGS) entry which is preliminary data.</text>
</comment>
<evidence type="ECO:0000313" key="2">
    <source>
        <dbReference type="EMBL" id="KRN87230.1"/>
    </source>
</evidence>
<dbReference type="STRING" id="89059.LAC1533_0546"/>
<dbReference type="PANTHER" id="PTHR31126">
    <property type="entry name" value="TYROSINE-PROTEIN PHOSPHATASE"/>
    <property type="match status" value="1"/>
</dbReference>
<dbReference type="PATRIC" id="fig|89059.3.peg.1882"/>
<dbReference type="InterPro" id="IPR029021">
    <property type="entry name" value="Prot-tyrosine_phosphatase-like"/>
</dbReference>
<organism evidence="2 3">
    <name type="scientific">Ligilactobacillus acidipiscis</name>
    <dbReference type="NCBI Taxonomy" id="89059"/>
    <lineage>
        <taxon>Bacteria</taxon>
        <taxon>Bacillati</taxon>
        <taxon>Bacillota</taxon>
        <taxon>Bacilli</taxon>
        <taxon>Lactobacillales</taxon>
        <taxon>Lactobacillaceae</taxon>
        <taxon>Ligilactobacillus</taxon>
    </lineage>
</organism>
<dbReference type="InterPro" id="IPR026893">
    <property type="entry name" value="Tyr/Ser_Pase_IphP-type"/>
</dbReference>
<gene>
    <name evidence="2" type="ORF">IV43_GL001766</name>
</gene>
<dbReference type="Pfam" id="PF13350">
    <property type="entry name" value="Y_phosphatase3"/>
    <property type="match status" value="1"/>
</dbReference>
<evidence type="ECO:0000313" key="3">
    <source>
        <dbReference type="Proteomes" id="UP000051491"/>
    </source>
</evidence>
<dbReference type="SUPFAM" id="SSF52799">
    <property type="entry name" value="(Phosphotyrosine protein) phosphatases II"/>
    <property type="match status" value="1"/>
</dbReference>
<protein>
    <submittedName>
        <fullName evidence="2">Protein tyrosine phosphatase</fullName>
    </submittedName>
</protein>
<evidence type="ECO:0000256" key="1">
    <source>
        <dbReference type="ARBA" id="ARBA00009580"/>
    </source>
</evidence>
<dbReference type="GO" id="GO:0004721">
    <property type="term" value="F:phosphoprotein phosphatase activity"/>
    <property type="evidence" value="ECO:0007669"/>
    <property type="project" value="InterPro"/>
</dbReference>
<dbReference type="PANTHER" id="PTHR31126:SF1">
    <property type="entry name" value="TYROSINE SPECIFIC PROTEIN PHOSPHATASES DOMAIN-CONTAINING PROTEIN"/>
    <property type="match status" value="1"/>
</dbReference>
<dbReference type="PROSITE" id="PS00383">
    <property type="entry name" value="TYR_PHOSPHATASE_1"/>
    <property type="match status" value="1"/>
</dbReference>
<name>A0A0R2KCN3_9LACO</name>
<proteinExistence type="inferred from homology"/>
<dbReference type="Gene3D" id="3.90.190.10">
    <property type="entry name" value="Protein tyrosine phosphatase superfamily"/>
    <property type="match status" value="1"/>
</dbReference>
<comment type="similarity">
    <text evidence="1">Belongs to the protein-tyrosine phosphatase family.</text>
</comment>
<dbReference type="AlphaFoldDB" id="A0A0R2KCN3"/>
<dbReference type="InterPro" id="IPR016130">
    <property type="entry name" value="Tyr_Pase_AS"/>
</dbReference>
<accession>A0A0R2KCN3</accession>
<sequence length="262" mass="29592">MILEKDRMLKLRFGVNFREMGGYPTKNGQVTQWRKLLRSGNLGELAPEDVDYLKDYGLKYVVDLRSESESAYFPDKMPEGAHYYNLSVYPFASSLFKNLGVVGSMKLKTGNLSFVDESYAQMLADPHAQHVYRNLFQLLLQNDQPDESLVFHCAAGKDRTGVGGFLILNALQVKDEAIMNDYLMTNLYYSNASTEMINGILTDDDQDSLANELNSNLAVASENFETLYHTANAISGSVQNYLQDKMKLSDQDLEKLGKLYLK</sequence>
<dbReference type="EMBL" id="JQBK01000006">
    <property type="protein sequence ID" value="KRN87230.1"/>
    <property type="molecule type" value="Genomic_DNA"/>
</dbReference>
<dbReference type="Proteomes" id="UP000051491">
    <property type="component" value="Unassembled WGS sequence"/>
</dbReference>
<reference evidence="2 3" key="1">
    <citation type="journal article" date="2015" name="Genome Announc.">
        <title>Expanding the biotechnology potential of lactobacilli through comparative genomics of 213 strains and associated genera.</title>
        <authorList>
            <person name="Sun Z."/>
            <person name="Harris H.M."/>
            <person name="McCann A."/>
            <person name="Guo C."/>
            <person name="Argimon S."/>
            <person name="Zhang W."/>
            <person name="Yang X."/>
            <person name="Jeffery I.B."/>
            <person name="Cooney J.C."/>
            <person name="Kagawa T.F."/>
            <person name="Liu W."/>
            <person name="Song Y."/>
            <person name="Salvetti E."/>
            <person name="Wrobel A."/>
            <person name="Rasinkangas P."/>
            <person name="Parkhill J."/>
            <person name="Rea M.C."/>
            <person name="O'Sullivan O."/>
            <person name="Ritari J."/>
            <person name="Douillard F.P."/>
            <person name="Paul Ross R."/>
            <person name="Yang R."/>
            <person name="Briner A.E."/>
            <person name="Felis G.E."/>
            <person name="de Vos W.M."/>
            <person name="Barrangou R."/>
            <person name="Klaenhammer T.R."/>
            <person name="Caufield P.W."/>
            <person name="Cui Y."/>
            <person name="Zhang H."/>
            <person name="O'Toole P.W."/>
        </authorList>
    </citation>
    <scope>NUCLEOTIDE SEQUENCE [LARGE SCALE GENOMIC DNA]</scope>
    <source>
        <strain evidence="2 3">DSM 15353</strain>
    </source>
</reference>